<dbReference type="PROSITE" id="PS00284">
    <property type="entry name" value="SERPIN"/>
    <property type="match status" value="1"/>
</dbReference>
<dbReference type="InterPro" id="IPR042178">
    <property type="entry name" value="Serpin_sf_1"/>
</dbReference>
<dbReference type="InterPro" id="IPR023796">
    <property type="entry name" value="Serpin_dom"/>
</dbReference>
<evidence type="ECO:0000256" key="1">
    <source>
        <dbReference type="ARBA" id="ARBA00009500"/>
    </source>
</evidence>
<dbReference type="Pfam" id="PF00079">
    <property type="entry name" value="Serpin"/>
    <property type="match status" value="1"/>
</dbReference>
<comment type="similarity">
    <text evidence="1 4">Belongs to the serpin family.</text>
</comment>
<dbReference type="GO" id="GO:0005615">
    <property type="term" value="C:extracellular space"/>
    <property type="evidence" value="ECO:0007669"/>
    <property type="project" value="InterPro"/>
</dbReference>
<dbReference type="AlphaFoldDB" id="A0A8K0G4Y5"/>
<evidence type="ECO:0000313" key="6">
    <source>
        <dbReference type="EMBL" id="KAF2891840.1"/>
    </source>
</evidence>
<keyword evidence="2" id="KW-0646">Protease inhibitor</keyword>
<dbReference type="Gene3D" id="2.30.39.10">
    <property type="entry name" value="Alpha-1-antitrypsin, domain 1"/>
    <property type="match status" value="1"/>
</dbReference>
<name>A0A8K0G4Y5_IGNLU</name>
<dbReference type="OrthoDB" id="9518664at2759"/>
<dbReference type="InterPro" id="IPR036186">
    <property type="entry name" value="Serpin_sf"/>
</dbReference>
<dbReference type="PANTHER" id="PTHR11461:SF211">
    <property type="entry name" value="GH10112P-RELATED"/>
    <property type="match status" value="1"/>
</dbReference>
<dbReference type="CDD" id="cd00172">
    <property type="entry name" value="serpin"/>
    <property type="match status" value="1"/>
</dbReference>
<dbReference type="InterPro" id="IPR042185">
    <property type="entry name" value="Serpin_sf_2"/>
</dbReference>
<dbReference type="Proteomes" id="UP000801492">
    <property type="component" value="Unassembled WGS sequence"/>
</dbReference>
<keyword evidence="7" id="KW-1185">Reference proteome</keyword>
<dbReference type="SUPFAM" id="SSF56574">
    <property type="entry name" value="Serpins"/>
    <property type="match status" value="1"/>
</dbReference>
<dbReference type="PANTHER" id="PTHR11461">
    <property type="entry name" value="SERINE PROTEASE INHIBITOR, SERPIN"/>
    <property type="match status" value="1"/>
</dbReference>
<dbReference type="GO" id="GO:0004867">
    <property type="term" value="F:serine-type endopeptidase inhibitor activity"/>
    <property type="evidence" value="ECO:0007669"/>
    <property type="project" value="UniProtKB-KW"/>
</dbReference>
<evidence type="ECO:0000259" key="5">
    <source>
        <dbReference type="SMART" id="SM00093"/>
    </source>
</evidence>
<proteinExistence type="inferred from homology"/>
<dbReference type="InterPro" id="IPR000215">
    <property type="entry name" value="Serpin_fam"/>
</dbReference>
<reference evidence="6" key="1">
    <citation type="submission" date="2019-08" db="EMBL/GenBank/DDBJ databases">
        <title>The genome of the North American firefly Photinus pyralis.</title>
        <authorList>
            <consortium name="Photinus pyralis genome working group"/>
            <person name="Fallon T.R."/>
            <person name="Sander Lower S.E."/>
            <person name="Weng J.-K."/>
        </authorList>
    </citation>
    <scope>NUCLEOTIDE SEQUENCE</scope>
    <source>
        <strain evidence="6">TRF0915ILg1</strain>
        <tissue evidence="6">Whole body</tissue>
    </source>
</reference>
<organism evidence="6 7">
    <name type="scientific">Ignelater luminosus</name>
    <name type="common">Cucubano</name>
    <name type="synonym">Pyrophorus luminosus</name>
    <dbReference type="NCBI Taxonomy" id="2038154"/>
    <lineage>
        <taxon>Eukaryota</taxon>
        <taxon>Metazoa</taxon>
        <taxon>Ecdysozoa</taxon>
        <taxon>Arthropoda</taxon>
        <taxon>Hexapoda</taxon>
        <taxon>Insecta</taxon>
        <taxon>Pterygota</taxon>
        <taxon>Neoptera</taxon>
        <taxon>Endopterygota</taxon>
        <taxon>Coleoptera</taxon>
        <taxon>Polyphaga</taxon>
        <taxon>Elateriformia</taxon>
        <taxon>Elateroidea</taxon>
        <taxon>Elateridae</taxon>
        <taxon>Agrypninae</taxon>
        <taxon>Pyrophorini</taxon>
        <taxon>Ignelater</taxon>
    </lineage>
</organism>
<keyword evidence="3" id="KW-0722">Serine protease inhibitor</keyword>
<dbReference type="EMBL" id="VTPC01021400">
    <property type="protein sequence ID" value="KAF2891840.1"/>
    <property type="molecule type" value="Genomic_DNA"/>
</dbReference>
<sequence>MGAIKNIVEQNTLSSSTTVLILNAIYFRGMWEQRFDKSQTIGNYVFHTSTGNVLCNMMISENYPQTHYSEENFLVLSLSFHESNIKIVFVVSHLYGKKKISDIEKRFDSKKLFEIIPKLRSRSFAVRIPKFKLEYEIDLKELLSSVGIRKMFERADFSKLFERSVPSRIEEIKQKALIEMDETGVTAAAATHIQIVPRNRNKFFVEDFILNRTFLFFLYDSTTEIIFLRGRIDNPVSK</sequence>
<protein>
    <recommendedName>
        <fullName evidence="5">Serpin domain-containing protein</fullName>
    </recommendedName>
</protein>
<evidence type="ECO:0000256" key="4">
    <source>
        <dbReference type="RuleBase" id="RU000411"/>
    </source>
</evidence>
<evidence type="ECO:0000313" key="7">
    <source>
        <dbReference type="Proteomes" id="UP000801492"/>
    </source>
</evidence>
<comment type="caution">
    <text evidence="6">The sequence shown here is derived from an EMBL/GenBank/DDBJ whole genome shotgun (WGS) entry which is preliminary data.</text>
</comment>
<dbReference type="InterPro" id="IPR023795">
    <property type="entry name" value="Serpin_CS"/>
</dbReference>
<accession>A0A8K0G4Y5</accession>
<gene>
    <name evidence="6" type="ORF">ILUMI_14333</name>
</gene>
<evidence type="ECO:0000256" key="3">
    <source>
        <dbReference type="ARBA" id="ARBA00022900"/>
    </source>
</evidence>
<evidence type="ECO:0000256" key="2">
    <source>
        <dbReference type="ARBA" id="ARBA00022690"/>
    </source>
</evidence>
<dbReference type="SMART" id="SM00093">
    <property type="entry name" value="SERPIN"/>
    <property type="match status" value="1"/>
</dbReference>
<dbReference type="Gene3D" id="3.30.497.10">
    <property type="entry name" value="Antithrombin, subunit I, domain 2"/>
    <property type="match status" value="1"/>
</dbReference>
<feature type="domain" description="Serpin" evidence="5">
    <location>
        <begin position="1"/>
        <end position="235"/>
    </location>
</feature>